<keyword evidence="5" id="KW-0028">Amino-acid biosynthesis</keyword>
<dbReference type="PROSITE" id="PS00901">
    <property type="entry name" value="CYS_SYNTHASE"/>
    <property type="match status" value="1"/>
</dbReference>
<evidence type="ECO:0000256" key="2">
    <source>
        <dbReference type="ARBA" id="ARBA00004962"/>
    </source>
</evidence>
<organism evidence="11 12">
    <name type="scientific">Metapseudomonas resinovorans NBRC 106553</name>
    <dbReference type="NCBI Taxonomy" id="1245471"/>
    <lineage>
        <taxon>Bacteria</taxon>
        <taxon>Pseudomonadati</taxon>
        <taxon>Pseudomonadota</taxon>
        <taxon>Gammaproteobacteria</taxon>
        <taxon>Pseudomonadales</taxon>
        <taxon>Pseudomonadaceae</taxon>
        <taxon>Metapseudomonas</taxon>
    </lineage>
</organism>
<dbReference type="GO" id="GO:0006535">
    <property type="term" value="P:cysteine biosynthetic process from serine"/>
    <property type="evidence" value="ECO:0007669"/>
    <property type="project" value="InterPro"/>
</dbReference>
<proteinExistence type="inferred from homology"/>
<dbReference type="PANTHER" id="PTHR10314">
    <property type="entry name" value="CYSTATHIONINE BETA-SYNTHASE"/>
    <property type="match status" value="1"/>
</dbReference>
<dbReference type="FunFam" id="3.40.50.1100:FF:000118">
    <property type="entry name" value="Related to CYS4-cystathionine beta-synthase"/>
    <property type="match status" value="1"/>
</dbReference>
<dbReference type="STRING" id="1245471.PCA10_46010"/>
<comment type="catalytic activity">
    <reaction evidence="9">
        <text>O-acetyl-L-serine + hydrogen sulfide = L-cysteine + acetate</text>
        <dbReference type="Rhea" id="RHEA:14829"/>
        <dbReference type="ChEBI" id="CHEBI:29919"/>
        <dbReference type="ChEBI" id="CHEBI:30089"/>
        <dbReference type="ChEBI" id="CHEBI:35235"/>
        <dbReference type="ChEBI" id="CHEBI:58340"/>
        <dbReference type="EC" id="2.5.1.47"/>
    </reaction>
</comment>
<evidence type="ECO:0000313" key="11">
    <source>
        <dbReference type="EMBL" id="BAN50333.1"/>
    </source>
</evidence>
<keyword evidence="8" id="KW-0809">Transit peptide</keyword>
<evidence type="ECO:0000259" key="10">
    <source>
        <dbReference type="Pfam" id="PF00291"/>
    </source>
</evidence>
<dbReference type="InterPro" id="IPR050214">
    <property type="entry name" value="Cys_Synth/Cystath_Beta-Synth"/>
</dbReference>
<evidence type="ECO:0000256" key="9">
    <source>
        <dbReference type="ARBA" id="ARBA00047931"/>
    </source>
</evidence>
<accession>S6AVN4</accession>
<evidence type="ECO:0000256" key="8">
    <source>
        <dbReference type="ARBA" id="ARBA00022946"/>
    </source>
</evidence>
<reference evidence="11 12" key="1">
    <citation type="journal article" date="2013" name="Genome Announc.">
        <title>Complete Genome Sequence of the Carbazole Degrader Pseudomonas resinovorans Strain CA10 (NBRC 106553).</title>
        <authorList>
            <person name="Shintani M."/>
            <person name="Hosoyama A."/>
            <person name="Ohji S."/>
            <person name="Tsuchikane K."/>
            <person name="Takarada H."/>
            <person name="Yamazoe A."/>
            <person name="Fujita N."/>
            <person name="Nojiri H."/>
        </authorList>
    </citation>
    <scope>NUCLEOTIDE SEQUENCE [LARGE SCALE GENOMIC DNA]</scope>
    <source>
        <strain evidence="11 12">NBRC 106553</strain>
    </source>
</reference>
<dbReference type="HOGENOM" id="CLU_021018_1_0_6"/>
<dbReference type="AlphaFoldDB" id="S6AVN4"/>
<dbReference type="eggNOG" id="COG0031">
    <property type="taxonomic scope" value="Bacteria"/>
</dbReference>
<evidence type="ECO:0000256" key="5">
    <source>
        <dbReference type="ARBA" id="ARBA00022605"/>
    </source>
</evidence>
<sequence length="329" mass="34670">MAIRDGFSGSVGNTPLLRLVGLSAETGCDILAKAEFLNPGGSVKDRAARHILDDAERQGRLLPCGTVVEGTAGNTGIGLAHLCAERGYRCIIVIPDNQSAEKLDLLQTLGAEVRPVPPKPYKDPDNYQKIAGRLAEQLPGAIWANQFDNTANRQAHFDTTGPEIWADTGERLDAFVCATGTGGTLAGVARYLKGQDPRVRIVLADPMGSALYHWVKHGELLAEGSSITEGIGTTRITANLEGTPIDDAVQVDDPACVAMVYRLLREEGLFVGGSSGINLAAAVQVARQLGPGHRVVTLLCDRGGLYAGRLFNPAWLAEKGLAAAAGVKG</sequence>
<keyword evidence="12" id="KW-1185">Reference proteome</keyword>
<comment type="similarity">
    <text evidence="3">Belongs to the cysteine synthase/cystathionine beta-synthase family.</text>
</comment>
<keyword evidence="7" id="KW-0663">Pyridoxal phosphate</keyword>
<comment type="cofactor">
    <cofactor evidence="1">
        <name>pyridoxal 5'-phosphate</name>
        <dbReference type="ChEBI" id="CHEBI:597326"/>
    </cofactor>
</comment>
<dbReference type="Pfam" id="PF00291">
    <property type="entry name" value="PALP"/>
    <property type="match status" value="1"/>
</dbReference>
<dbReference type="KEGG" id="pre:PCA10_46010"/>
<dbReference type="RefSeq" id="WP_016494462.1">
    <property type="nucleotide sequence ID" value="NC_021499.1"/>
</dbReference>
<dbReference type="Gene3D" id="3.40.50.1100">
    <property type="match status" value="2"/>
</dbReference>
<comment type="pathway">
    <text evidence="2">Amino-acid biosynthesis; L-cysteine biosynthesis; L-cysteine from L-serine: step 2/2.</text>
</comment>
<evidence type="ECO:0000256" key="1">
    <source>
        <dbReference type="ARBA" id="ARBA00001933"/>
    </source>
</evidence>
<dbReference type="SUPFAM" id="SSF53686">
    <property type="entry name" value="Tryptophan synthase beta subunit-like PLP-dependent enzymes"/>
    <property type="match status" value="1"/>
</dbReference>
<keyword evidence="6 11" id="KW-0808">Transferase</keyword>
<gene>
    <name evidence="11" type="ORF">PCA10_46010</name>
</gene>
<evidence type="ECO:0000256" key="7">
    <source>
        <dbReference type="ARBA" id="ARBA00022898"/>
    </source>
</evidence>
<dbReference type="InterPro" id="IPR001926">
    <property type="entry name" value="TrpB-like_PALP"/>
</dbReference>
<evidence type="ECO:0000313" key="12">
    <source>
        <dbReference type="Proteomes" id="UP000015503"/>
    </source>
</evidence>
<dbReference type="GO" id="GO:0004124">
    <property type="term" value="F:cysteine synthase activity"/>
    <property type="evidence" value="ECO:0007669"/>
    <property type="project" value="UniProtKB-EC"/>
</dbReference>
<evidence type="ECO:0000256" key="4">
    <source>
        <dbReference type="ARBA" id="ARBA00012681"/>
    </source>
</evidence>
<dbReference type="EMBL" id="AP013068">
    <property type="protein sequence ID" value="BAN50333.1"/>
    <property type="molecule type" value="Genomic_DNA"/>
</dbReference>
<protein>
    <recommendedName>
        <fullName evidence="4">cysteine synthase</fullName>
        <ecNumber evidence="4">2.5.1.47</ecNumber>
    </recommendedName>
</protein>
<feature type="domain" description="Tryptophan synthase beta chain-like PALP" evidence="10">
    <location>
        <begin position="9"/>
        <end position="301"/>
    </location>
</feature>
<name>S6AVN4_METRE</name>
<dbReference type="InterPro" id="IPR001216">
    <property type="entry name" value="P-phosphate_BS"/>
</dbReference>
<dbReference type="FunFam" id="3.40.50.1100:FF:000011">
    <property type="entry name" value="Cysteine synthase (o-acetylserine)"/>
    <property type="match status" value="1"/>
</dbReference>
<dbReference type="OrthoDB" id="9805733at2"/>
<evidence type="ECO:0000256" key="3">
    <source>
        <dbReference type="ARBA" id="ARBA00007103"/>
    </source>
</evidence>
<dbReference type="NCBIfam" id="NF007989">
    <property type="entry name" value="PRK10717.1"/>
    <property type="match status" value="1"/>
</dbReference>
<dbReference type="EC" id="2.5.1.47" evidence="4"/>
<evidence type="ECO:0000256" key="6">
    <source>
        <dbReference type="ARBA" id="ARBA00022679"/>
    </source>
</evidence>
<dbReference type="InterPro" id="IPR036052">
    <property type="entry name" value="TrpB-like_PALP_sf"/>
</dbReference>
<dbReference type="PATRIC" id="fig|1245471.3.peg.4655"/>
<dbReference type="CDD" id="cd01561">
    <property type="entry name" value="CBS_like"/>
    <property type="match status" value="1"/>
</dbReference>
<dbReference type="Proteomes" id="UP000015503">
    <property type="component" value="Chromosome"/>
</dbReference>